<dbReference type="AlphaFoldDB" id="A0A0F9RIQ2"/>
<comment type="caution">
    <text evidence="1">The sequence shown here is derived from an EMBL/GenBank/DDBJ whole genome shotgun (WGS) entry which is preliminary data.</text>
</comment>
<gene>
    <name evidence="1" type="ORF">LCGC14_0890680</name>
</gene>
<evidence type="ECO:0000313" key="1">
    <source>
        <dbReference type="EMBL" id="KKN24866.1"/>
    </source>
</evidence>
<organism evidence="1">
    <name type="scientific">marine sediment metagenome</name>
    <dbReference type="NCBI Taxonomy" id="412755"/>
    <lineage>
        <taxon>unclassified sequences</taxon>
        <taxon>metagenomes</taxon>
        <taxon>ecological metagenomes</taxon>
    </lineage>
</organism>
<dbReference type="EMBL" id="LAZR01002850">
    <property type="protein sequence ID" value="KKN24866.1"/>
    <property type="molecule type" value="Genomic_DNA"/>
</dbReference>
<sequence length="135" mass="15229">MNKIIIDSEQLDATFRDCLFKDNEITNGEIPEGAIIVEGIVNKFGFHPVRLTDKKQVVYEWLNALPHQFHKNSGGGWSFLNACQQENGIHWTGFHRSMEQLFCLGIGLGAVKCQLPREVWKALPGGVPYYVIDIA</sequence>
<protein>
    <submittedName>
        <fullName evidence="1">Uncharacterized protein</fullName>
    </submittedName>
</protein>
<accession>A0A0F9RIQ2</accession>
<name>A0A0F9RIQ2_9ZZZZ</name>
<reference evidence="1" key="1">
    <citation type="journal article" date="2015" name="Nature">
        <title>Complex archaea that bridge the gap between prokaryotes and eukaryotes.</title>
        <authorList>
            <person name="Spang A."/>
            <person name="Saw J.H."/>
            <person name="Jorgensen S.L."/>
            <person name="Zaremba-Niedzwiedzka K."/>
            <person name="Martijn J."/>
            <person name="Lind A.E."/>
            <person name="van Eijk R."/>
            <person name="Schleper C."/>
            <person name="Guy L."/>
            <person name="Ettema T.J."/>
        </authorList>
    </citation>
    <scope>NUCLEOTIDE SEQUENCE</scope>
</reference>
<proteinExistence type="predicted"/>